<sequence>MMNVSLKMKSAPFVLLVISVVSCSKFSREIKEIDYSSPYPLSSTLEDKLEQDTLAWRYQISADDFARNGDYRNAIDKWDSARHSRKTDVSKAEIDSINNRYSVKNAKEYILEKAKENQIVIINEAHHNSRHRVFTKSLLSDLYKLGYRNLGLEALNNGKALDSALNDRGFPIQESGYYVQDPQFGNMVRTALELGYNVFAYENFEGGGQIDREKGQANNIAQVIKNKPNEKFLIHCGFAHALEGPYPHWGKAMAQRVKDITGIDPYTINQTAYNEKSHPDLNPPILKAIDINESSVLIDQNNEAIKYQRGQAYTDLVILHPTTEYINNRPEWLFDNGNQQVNIQLDEIELEPPFMILAYKEGEDIHKGIPMDISEVKKGRSSAMLALPKGEYTMIVTDEIKSFKFNHKVK</sequence>
<dbReference type="EMBL" id="CP129970">
    <property type="protein sequence ID" value="WMN07624.1"/>
    <property type="molecule type" value="Genomic_DNA"/>
</dbReference>
<proteinExistence type="predicted"/>
<dbReference type="Proteomes" id="UP001244443">
    <property type="component" value="Chromosome"/>
</dbReference>
<keyword evidence="2" id="KW-1185">Reference proteome</keyword>
<name>A0AA51RDA9_9BACT</name>
<evidence type="ECO:0000313" key="1">
    <source>
        <dbReference type="EMBL" id="WMN07624.1"/>
    </source>
</evidence>
<gene>
    <name evidence="1" type="ORF">QYS48_29385</name>
</gene>
<dbReference type="RefSeq" id="WP_308357805.1">
    <property type="nucleotide sequence ID" value="NZ_CP129970.2"/>
</dbReference>
<organism evidence="1 2">
    <name type="scientific">Marivirga arenosa</name>
    <dbReference type="NCBI Taxonomy" id="3059076"/>
    <lineage>
        <taxon>Bacteria</taxon>
        <taxon>Pseudomonadati</taxon>
        <taxon>Bacteroidota</taxon>
        <taxon>Cytophagia</taxon>
        <taxon>Cytophagales</taxon>
        <taxon>Marivirgaceae</taxon>
        <taxon>Marivirga</taxon>
    </lineage>
</organism>
<evidence type="ECO:0000313" key="2">
    <source>
        <dbReference type="Proteomes" id="UP001244443"/>
    </source>
</evidence>
<protein>
    <submittedName>
        <fullName evidence="1">Uncharacterized protein</fullName>
    </submittedName>
</protein>
<accession>A0AA51RDA9</accession>
<reference evidence="1" key="1">
    <citation type="submission" date="2023-08" db="EMBL/GenBank/DDBJ databases">
        <title>Comparative genomics and taxonomic characterization of three novel marine species of genus Marivirga.</title>
        <authorList>
            <person name="Muhammad N."/>
            <person name="Kim S.-G."/>
        </authorList>
    </citation>
    <scope>NUCLEOTIDE SEQUENCE [LARGE SCALE GENOMIC DNA]</scope>
    <source>
        <strain evidence="1">ABR2-2</strain>
    </source>
</reference>
<dbReference type="AlphaFoldDB" id="A0AA51RDA9"/>
<dbReference type="PROSITE" id="PS51257">
    <property type="entry name" value="PROKAR_LIPOPROTEIN"/>
    <property type="match status" value="1"/>
</dbReference>